<dbReference type="InterPro" id="IPR051110">
    <property type="entry name" value="Ly-6/neurotoxin-like_GPI-ap"/>
</dbReference>
<dbReference type="PANTHER" id="PTHR16983:SF16">
    <property type="entry name" value="UPAR_LY6 DOMAIN-CONTAINING PROTEIN"/>
    <property type="match status" value="1"/>
</dbReference>
<dbReference type="GO" id="GO:0030154">
    <property type="term" value="P:cell differentiation"/>
    <property type="evidence" value="ECO:0007669"/>
    <property type="project" value="UniProtKB-ARBA"/>
</dbReference>
<dbReference type="PANTHER" id="PTHR16983">
    <property type="entry name" value="UPAR/LY6 DOMAIN-CONTAINING PROTEIN"/>
    <property type="match status" value="1"/>
</dbReference>
<dbReference type="FunFam" id="2.10.60.10:FF:000003">
    <property type="entry name" value="lymphocyte antigen 6E isoform X1"/>
    <property type="match status" value="1"/>
</dbReference>
<dbReference type="InterPro" id="IPR035076">
    <property type="entry name" value="Toxin/TOLIP"/>
</dbReference>
<protein>
    <recommendedName>
        <fullName evidence="2">Snake toxin/toxin-like domain-containing protein</fullName>
    </recommendedName>
</protein>
<dbReference type="GO" id="GO:0005886">
    <property type="term" value="C:plasma membrane"/>
    <property type="evidence" value="ECO:0007669"/>
    <property type="project" value="TreeGrafter"/>
</dbReference>
<proteinExistence type="predicted"/>
<dbReference type="Pfam" id="PF00087">
    <property type="entry name" value="Toxin_TOLIP"/>
    <property type="match status" value="1"/>
</dbReference>
<dbReference type="InterPro" id="IPR045860">
    <property type="entry name" value="Snake_toxin-like_sf"/>
</dbReference>
<keyword evidence="4" id="KW-1185">Reference proteome</keyword>
<organism evidence="3 4">
    <name type="scientific">Zosterops borbonicus</name>
    <dbReference type="NCBI Taxonomy" id="364589"/>
    <lineage>
        <taxon>Eukaryota</taxon>
        <taxon>Metazoa</taxon>
        <taxon>Chordata</taxon>
        <taxon>Craniata</taxon>
        <taxon>Vertebrata</taxon>
        <taxon>Euteleostomi</taxon>
        <taxon>Archelosauria</taxon>
        <taxon>Archosauria</taxon>
        <taxon>Dinosauria</taxon>
        <taxon>Saurischia</taxon>
        <taxon>Theropoda</taxon>
        <taxon>Coelurosauria</taxon>
        <taxon>Aves</taxon>
        <taxon>Neognathae</taxon>
        <taxon>Neoaves</taxon>
        <taxon>Telluraves</taxon>
        <taxon>Australaves</taxon>
        <taxon>Passeriformes</taxon>
        <taxon>Sylvioidea</taxon>
        <taxon>Zosteropidae</taxon>
        <taxon>Zosterops</taxon>
    </lineage>
</organism>
<sequence length="226" mass="24619">MPWAIHILLGHKTPGLTNPSHCLPCQNRFSSTKNMKRDDETARGGTCFGALSIHIQLNESRFSSRFGSGDGIGAWQITWTCDIGEECDNTVTRQRGLCKMKVFLSLLLAAATCMDLGHSLQCYTCRDLTPVEECQTIENCTKAEIMCKTTMYSLEDVYPFTGVSTVTKMCSSTCVPSDVDGIGVAHPVTCCYSDLCNSDGAASLRISVVPVGILASSLCAFFWTRL</sequence>
<evidence type="ECO:0000313" key="4">
    <source>
        <dbReference type="Proteomes" id="UP000796761"/>
    </source>
</evidence>
<evidence type="ECO:0000313" key="3">
    <source>
        <dbReference type="EMBL" id="TRZ13025.1"/>
    </source>
</evidence>
<feature type="domain" description="Snake toxin/toxin-like" evidence="2">
    <location>
        <begin position="120"/>
        <end position="197"/>
    </location>
</feature>
<dbReference type="InterPro" id="IPR018363">
    <property type="entry name" value="CD59_antigen_CS"/>
</dbReference>
<name>A0A8K1LGE1_9PASS</name>
<dbReference type="EMBL" id="SWJQ01000546">
    <property type="protein sequence ID" value="TRZ13025.1"/>
    <property type="molecule type" value="Genomic_DNA"/>
</dbReference>
<dbReference type="Gene3D" id="2.10.60.10">
    <property type="entry name" value="CD59"/>
    <property type="match status" value="1"/>
</dbReference>
<accession>A0A8K1LGE1</accession>
<dbReference type="PROSITE" id="PS00983">
    <property type="entry name" value="LY6_UPAR"/>
    <property type="match status" value="1"/>
</dbReference>
<evidence type="ECO:0000256" key="1">
    <source>
        <dbReference type="ARBA" id="ARBA00022729"/>
    </source>
</evidence>
<gene>
    <name evidence="3" type="ORF">HGM15179_014056</name>
</gene>
<comment type="caution">
    <text evidence="3">The sequence shown here is derived from an EMBL/GenBank/DDBJ whole genome shotgun (WGS) entry which is preliminary data.</text>
</comment>
<keyword evidence="1" id="KW-0732">Signal</keyword>
<dbReference type="CDD" id="cd23560">
    <property type="entry name" value="TFP_LU_ECD_SLURP1_like"/>
    <property type="match status" value="1"/>
</dbReference>
<dbReference type="Proteomes" id="UP000796761">
    <property type="component" value="Unassembled WGS sequence"/>
</dbReference>
<evidence type="ECO:0000259" key="2">
    <source>
        <dbReference type="Pfam" id="PF00087"/>
    </source>
</evidence>
<reference evidence="3" key="1">
    <citation type="submission" date="2019-04" db="EMBL/GenBank/DDBJ databases">
        <title>Genome assembly of Zosterops borbonicus 15179.</title>
        <authorList>
            <person name="Leroy T."/>
            <person name="Anselmetti Y."/>
            <person name="Tilak M.-K."/>
            <person name="Nabholz B."/>
        </authorList>
    </citation>
    <scope>NUCLEOTIDE SEQUENCE</scope>
    <source>
        <strain evidence="3">HGM_15179</strain>
        <tissue evidence="3">Muscle</tissue>
    </source>
</reference>
<dbReference type="SUPFAM" id="SSF57302">
    <property type="entry name" value="Snake toxin-like"/>
    <property type="match status" value="1"/>
</dbReference>
<dbReference type="AlphaFoldDB" id="A0A8K1LGE1"/>
<dbReference type="OrthoDB" id="9900838at2759"/>